<dbReference type="RefSeq" id="WP_254168985.1">
    <property type="nucleotide sequence ID" value="NZ_JAHESF010000040.1"/>
</dbReference>
<dbReference type="Gene3D" id="3.40.50.720">
    <property type="entry name" value="NAD(P)-binding Rossmann-like Domain"/>
    <property type="match status" value="2"/>
</dbReference>
<evidence type="ECO:0000256" key="10">
    <source>
        <dbReference type="PIRSR" id="PIRSR018250-1"/>
    </source>
</evidence>
<dbReference type="InterPro" id="IPR007886">
    <property type="entry name" value="AlaDH/PNT_N"/>
</dbReference>
<dbReference type="PIRSF" id="PIRSF018250">
    <property type="entry name" value="Saccharopine_DH_Lys"/>
    <property type="match status" value="1"/>
</dbReference>
<keyword evidence="7" id="KW-1015">Disulfide bond</keyword>
<sequence>MNAIKIGLIREGKTPPDKRVAFTPIQTEEIEQRYPHVKVVCQQSIARCFQDREYQELDIEVAADVKHCDILMGIKEVPIQELIADKTYLFFSHTIKKQPYNRKLLQEVLKKNIRLIDYEALKDKQGNRLVAFGRYAGIVGAYNGLWTYGKRYGTYSLRRAFECFDVNDLKLELRKVKLPPVKIILTGAGRVGRGSMETLDSAGIRKVSAQDFLTRTFEEPVYVQLSSADYHRRKEGGHFNREEFHKHPERYDSFFRDYTKVADILMAGAYWNPKAPVLFTPADMLQPDFRIKVIADITCDINGSIPSTKKASSIADPIYDYDPASDSIQPPLRSDRFVTVMAIDNLPCELPRSASEEFGRDLIDRVVPMLVCADKDEVIERATITENGALTPHFLYLQDYVSQTT</sequence>
<gene>
    <name evidence="14" type="ORF">KK083_26095</name>
</gene>
<dbReference type="InterPro" id="IPR007698">
    <property type="entry name" value="AlaDH/PNT_NAD(H)-bd"/>
</dbReference>
<dbReference type="SMART" id="SM01003">
    <property type="entry name" value="AlaDh_PNT_N"/>
    <property type="match status" value="1"/>
</dbReference>
<feature type="binding site" evidence="11">
    <location>
        <begin position="189"/>
        <end position="190"/>
    </location>
    <ligand>
        <name>NAD(+)</name>
        <dbReference type="ChEBI" id="CHEBI:57540"/>
    </ligand>
</feature>
<feature type="domain" description="Alanine dehydrogenase/pyridine nucleotide transhydrogenase NAD(H)-binding" evidence="12">
    <location>
        <begin position="169"/>
        <end position="342"/>
    </location>
</feature>
<comment type="subunit">
    <text evidence="2">Monomer.</text>
</comment>
<dbReference type="PANTHER" id="PTHR11133">
    <property type="entry name" value="SACCHAROPINE DEHYDROGENASE"/>
    <property type="match status" value="1"/>
</dbReference>
<evidence type="ECO:0000256" key="6">
    <source>
        <dbReference type="ARBA" id="ARBA00023002"/>
    </source>
</evidence>
<evidence type="ECO:0000259" key="13">
    <source>
        <dbReference type="SMART" id="SM01003"/>
    </source>
</evidence>
<reference evidence="14 15" key="1">
    <citation type="submission" date="2021-05" db="EMBL/GenBank/DDBJ databases">
        <title>A Polyphasic approach of four new species of the genus Ohtaekwangia: Ohtaekwangia histidinii sp. nov., Ohtaekwangia cretensis sp. nov., Ohtaekwangia indiensis sp. nov., Ohtaekwangia reichenbachii sp. nov. from diverse environment.</title>
        <authorList>
            <person name="Octaviana S."/>
        </authorList>
    </citation>
    <scope>NUCLEOTIDE SEQUENCE [LARGE SCALE GENOMIC DNA]</scope>
    <source>
        <strain evidence="14 15">PWU4</strain>
    </source>
</reference>
<comment type="catalytic activity">
    <reaction evidence="9">
        <text>L-saccharopine + NAD(+) + H2O = L-lysine + 2-oxoglutarate + NADH + H(+)</text>
        <dbReference type="Rhea" id="RHEA:12440"/>
        <dbReference type="ChEBI" id="CHEBI:15377"/>
        <dbReference type="ChEBI" id="CHEBI:15378"/>
        <dbReference type="ChEBI" id="CHEBI:16810"/>
        <dbReference type="ChEBI" id="CHEBI:32551"/>
        <dbReference type="ChEBI" id="CHEBI:57540"/>
        <dbReference type="ChEBI" id="CHEBI:57945"/>
        <dbReference type="ChEBI" id="CHEBI:57951"/>
        <dbReference type="EC" id="1.5.1.7"/>
    </reaction>
</comment>
<dbReference type="Proteomes" id="UP001319200">
    <property type="component" value="Unassembled WGS sequence"/>
</dbReference>
<evidence type="ECO:0000256" key="9">
    <source>
        <dbReference type="ARBA" id="ARBA00047860"/>
    </source>
</evidence>
<dbReference type="EMBL" id="JAHESF010000040">
    <property type="protein sequence ID" value="MBT1700386.1"/>
    <property type="molecule type" value="Genomic_DNA"/>
</dbReference>
<feature type="active site" description="Proton acceptor" evidence="10">
    <location>
        <position position="75"/>
    </location>
</feature>
<comment type="caution">
    <text evidence="14">The sequence shown here is derived from an EMBL/GenBank/DDBJ whole genome shotgun (WGS) entry which is preliminary data.</text>
</comment>
<evidence type="ECO:0000313" key="15">
    <source>
        <dbReference type="Proteomes" id="UP001319200"/>
    </source>
</evidence>
<evidence type="ECO:0000256" key="3">
    <source>
        <dbReference type="ARBA" id="ARBA00012847"/>
    </source>
</evidence>
<feature type="binding site" evidence="11">
    <location>
        <position position="270"/>
    </location>
    <ligand>
        <name>NAD(+)</name>
        <dbReference type="ChEBI" id="CHEBI:57540"/>
    </ligand>
</feature>
<evidence type="ECO:0000256" key="8">
    <source>
        <dbReference type="ARBA" id="ARBA00033228"/>
    </source>
</evidence>
<feature type="active site" description="Proton donor" evidence="10">
    <location>
        <position position="93"/>
    </location>
</feature>
<dbReference type="PANTHER" id="PTHR11133:SF22">
    <property type="entry name" value="ALPHA-AMINOADIPIC SEMIALDEHYDE SYNTHASE, MITOCHONDRIAL"/>
    <property type="match status" value="1"/>
</dbReference>
<dbReference type="GO" id="GO:0009085">
    <property type="term" value="P:lysine biosynthetic process"/>
    <property type="evidence" value="ECO:0007669"/>
    <property type="project" value="InterPro"/>
</dbReference>
<organism evidence="14 15">
    <name type="scientific">Chryseosolibacter histidini</name>
    <dbReference type="NCBI Taxonomy" id="2782349"/>
    <lineage>
        <taxon>Bacteria</taxon>
        <taxon>Pseudomonadati</taxon>
        <taxon>Bacteroidota</taxon>
        <taxon>Cytophagia</taxon>
        <taxon>Cytophagales</taxon>
        <taxon>Chryseotaleaceae</taxon>
        <taxon>Chryseosolibacter</taxon>
    </lineage>
</organism>
<keyword evidence="15" id="KW-1185">Reference proteome</keyword>
<proteinExistence type="predicted"/>
<dbReference type="AlphaFoldDB" id="A0AAP2GLG8"/>
<name>A0AAP2GLG8_9BACT</name>
<evidence type="ECO:0000259" key="12">
    <source>
        <dbReference type="SMART" id="SM01002"/>
    </source>
</evidence>
<dbReference type="CDD" id="cd05199">
    <property type="entry name" value="SDH_like"/>
    <property type="match status" value="1"/>
</dbReference>
<keyword evidence="11" id="KW-0520">NAD</keyword>
<feature type="binding site" evidence="11">
    <location>
        <begin position="343"/>
        <end position="346"/>
    </location>
    <ligand>
        <name>NAD(+)</name>
        <dbReference type="ChEBI" id="CHEBI:57540"/>
    </ligand>
</feature>
<accession>A0AAP2GLG8</accession>
<dbReference type="InterPro" id="IPR051168">
    <property type="entry name" value="AASS"/>
</dbReference>
<comment type="pathway">
    <text evidence="1">Amino-acid biosynthesis; L-lysine biosynthesis via AAA pathway; L-lysine from L-alpha-aminoadipate (fungal route): step 3/3.</text>
</comment>
<evidence type="ECO:0000256" key="4">
    <source>
        <dbReference type="ARBA" id="ARBA00021221"/>
    </source>
</evidence>
<dbReference type="SUPFAM" id="SSF52283">
    <property type="entry name" value="Formate/glycerate dehydrogenase catalytic domain-like"/>
    <property type="match status" value="1"/>
</dbReference>
<dbReference type="SMART" id="SM01002">
    <property type="entry name" value="AlaDh_PNT_C"/>
    <property type="match status" value="1"/>
</dbReference>
<evidence type="ECO:0000256" key="7">
    <source>
        <dbReference type="ARBA" id="ARBA00023157"/>
    </source>
</evidence>
<keyword evidence="6" id="KW-0560">Oxidoreductase</keyword>
<protein>
    <recommendedName>
        <fullName evidence="4">Saccharopine dehydrogenase [NAD(+), L-lysine-forming]</fullName>
        <ecNumber evidence="3">1.5.1.7</ecNumber>
    </recommendedName>
    <alternativeName>
        <fullName evidence="8">Lysine--2-oxoglutarate reductase</fullName>
    </alternativeName>
</protein>
<evidence type="ECO:0000256" key="11">
    <source>
        <dbReference type="PIRSR" id="PIRSR018250-3"/>
    </source>
</evidence>
<dbReference type="InterPro" id="IPR027281">
    <property type="entry name" value="Lys1"/>
</dbReference>
<feature type="binding site" evidence="11">
    <location>
        <position position="229"/>
    </location>
    <ligand>
        <name>NAD(+)</name>
        <dbReference type="ChEBI" id="CHEBI:57540"/>
    </ligand>
</feature>
<keyword evidence="5" id="KW-0028">Amino-acid biosynthesis</keyword>
<dbReference type="EC" id="1.5.1.7" evidence="3"/>
<evidence type="ECO:0000256" key="1">
    <source>
        <dbReference type="ARBA" id="ARBA00004884"/>
    </source>
</evidence>
<dbReference type="Pfam" id="PF05222">
    <property type="entry name" value="AlaDh_PNT_N"/>
    <property type="match status" value="1"/>
</dbReference>
<dbReference type="GO" id="GO:0004754">
    <property type="term" value="F:saccharopine dehydrogenase (NAD+, L-lysine-forming) activity"/>
    <property type="evidence" value="ECO:0007669"/>
    <property type="project" value="UniProtKB-EC"/>
</dbReference>
<evidence type="ECO:0000256" key="5">
    <source>
        <dbReference type="ARBA" id="ARBA00022605"/>
    </source>
</evidence>
<evidence type="ECO:0000313" key="14">
    <source>
        <dbReference type="EMBL" id="MBT1700386.1"/>
    </source>
</evidence>
<evidence type="ECO:0000256" key="2">
    <source>
        <dbReference type="ARBA" id="ARBA00011245"/>
    </source>
</evidence>
<feature type="domain" description="Alanine dehydrogenase/pyridine nucleotide transhydrogenase N-terminal" evidence="13">
    <location>
        <begin position="7"/>
        <end position="139"/>
    </location>
</feature>